<accession>A0ACB8EHV4</accession>
<dbReference type="Proteomes" id="UP000827872">
    <property type="component" value="Linkage Group LG03"/>
</dbReference>
<keyword evidence="2" id="KW-1185">Reference proteome</keyword>
<dbReference type="EMBL" id="CM037616">
    <property type="protein sequence ID" value="KAH7992266.1"/>
    <property type="molecule type" value="Genomic_DNA"/>
</dbReference>
<gene>
    <name evidence="1" type="ORF">K3G42_021211</name>
</gene>
<evidence type="ECO:0000313" key="1">
    <source>
        <dbReference type="EMBL" id="KAH7992266.1"/>
    </source>
</evidence>
<organism evidence="1 2">
    <name type="scientific">Sphaerodactylus townsendi</name>
    <dbReference type="NCBI Taxonomy" id="933632"/>
    <lineage>
        <taxon>Eukaryota</taxon>
        <taxon>Metazoa</taxon>
        <taxon>Chordata</taxon>
        <taxon>Craniata</taxon>
        <taxon>Vertebrata</taxon>
        <taxon>Euteleostomi</taxon>
        <taxon>Lepidosauria</taxon>
        <taxon>Squamata</taxon>
        <taxon>Bifurcata</taxon>
        <taxon>Gekkota</taxon>
        <taxon>Sphaerodactylidae</taxon>
        <taxon>Sphaerodactylus</taxon>
    </lineage>
</organism>
<reference evidence="1" key="1">
    <citation type="submission" date="2021-08" db="EMBL/GenBank/DDBJ databases">
        <title>The first chromosome-level gecko genome reveals the dynamic sex chromosomes of Neotropical dwarf geckos (Sphaerodactylidae: Sphaerodactylus).</title>
        <authorList>
            <person name="Pinto B.J."/>
            <person name="Keating S.E."/>
            <person name="Gamble T."/>
        </authorList>
    </citation>
    <scope>NUCLEOTIDE SEQUENCE</scope>
    <source>
        <strain evidence="1">TG3544</strain>
    </source>
</reference>
<name>A0ACB8EHV4_9SAUR</name>
<comment type="caution">
    <text evidence="1">The sequence shown here is derived from an EMBL/GenBank/DDBJ whole genome shotgun (WGS) entry which is preliminary data.</text>
</comment>
<protein>
    <submittedName>
        <fullName evidence="1">Uncharacterized protein</fullName>
    </submittedName>
</protein>
<proteinExistence type="predicted"/>
<sequence length="430" mass="47682">MMSLHSNCVMGNCLGFVTVSELRSIVSQKGHFAMSYAKKPKSPGPVSQKPSSKSHPSASTSTSAEKYKDYAAVIIDTGTGYTKSGLAGDEKPRSVVPSIVGVPRYDTNPLYYIGKSIPQKKAEVSTHVVMTHGVVTDWDALEMLWHHVFYTELSVCPEELAVLVTDAPMSPTTNREKMAELLFENFEVPAMFVAHQSLLSVYSYGRTGGLVIGSGYGTSYTAPVHDGYILPHATYRLDIAGNALTDYLAKIMGESGNPFQKDEMDVVCQIKEKCCYIPEDYESELNADEKKYFMDYTLPDRQVISISSERFRCTEILFNPTMLGFPEVGLHVQAMNSIKKCKPERQADLLSNVLLAGGTTMLRGFSERIKKELQKMEPTGKVGILASPNRIFSAWMGGSIVASLNSFQNIWINRQAYNEKGPFIVHRHCF</sequence>
<evidence type="ECO:0000313" key="2">
    <source>
        <dbReference type="Proteomes" id="UP000827872"/>
    </source>
</evidence>